<reference evidence="2 3" key="1">
    <citation type="journal article" date="2024" name="Chem. Sci.">
        <title>Discovery of megapolipeptins by genome mining of a Burkholderiales bacteria collection.</title>
        <authorList>
            <person name="Paulo B.S."/>
            <person name="Recchia M.J.J."/>
            <person name="Lee S."/>
            <person name="Fergusson C.H."/>
            <person name="Romanowski S.B."/>
            <person name="Hernandez A."/>
            <person name="Krull N."/>
            <person name="Liu D.Y."/>
            <person name="Cavanagh H."/>
            <person name="Bos A."/>
            <person name="Gray C.A."/>
            <person name="Murphy B.T."/>
            <person name="Linington R.G."/>
            <person name="Eustaquio A.S."/>
        </authorList>
    </citation>
    <scope>NUCLEOTIDE SEQUENCE [LARGE SCALE GENOMIC DNA]</scope>
    <source>
        <strain evidence="2 3">RL17-335-BIF-A</strain>
    </source>
</reference>
<dbReference type="Gene3D" id="2.60.40.1120">
    <property type="entry name" value="Carboxypeptidase-like, regulatory domain"/>
    <property type="match status" value="1"/>
</dbReference>
<comment type="caution">
    <text evidence="2">The sequence shown here is derived from an EMBL/GenBank/DDBJ whole genome shotgun (WGS) entry which is preliminary data.</text>
</comment>
<evidence type="ECO:0000313" key="3">
    <source>
        <dbReference type="Proteomes" id="UP001629367"/>
    </source>
</evidence>
<feature type="signal peptide" evidence="1">
    <location>
        <begin position="1"/>
        <end position="25"/>
    </location>
</feature>
<dbReference type="EMBL" id="JAQQBZ010000029">
    <property type="protein sequence ID" value="MFM0597191.1"/>
    <property type="molecule type" value="Genomic_DNA"/>
</dbReference>
<organism evidence="2 3">
    <name type="scientific">Paraburkholderia dilworthii</name>
    <dbReference type="NCBI Taxonomy" id="948106"/>
    <lineage>
        <taxon>Bacteria</taxon>
        <taxon>Pseudomonadati</taxon>
        <taxon>Pseudomonadota</taxon>
        <taxon>Betaproteobacteria</taxon>
        <taxon>Burkholderiales</taxon>
        <taxon>Burkholderiaceae</taxon>
        <taxon>Paraburkholderia</taxon>
    </lineage>
</organism>
<dbReference type="Proteomes" id="UP001629367">
    <property type="component" value="Unassembled WGS sequence"/>
</dbReference>
<dbReference type="RefSeq" id="WP_408217731.1">
    <property type="nucleotide sequence ID" value="NZ_JAQQBZ010000029.1"/>
</dbReference>
<dbReference type="InterPro" id="IPR013784">
    <property type="entry name" value="Carb-bd-like_fold"/>
</dbReference>
<keyword evidence="1" id="KW-0732">Signal</keyword>
<proteinExistence type="predicted"/>
<evidence type="ECO:0000256" key="1">
    <source>
        <dbReference type="SAM" id="SignalP"/>
    </source>
</evidence>
<accession>A0ABW9DEJ5</accession>
<gene>
    <name evidence="2" type="ORF">PQQ68_29585</name>
</gene>
<protein>
    <submittedName>
        <fullName evidence="2">Carboxypeptidase-like regulatory domain-containing protein</fullName>
    </submittedName>
</protein>
<name>A0ABW9DEJ5_9BURK</name>
<keyword evidence="3" id="KW-1185">Reference proteome</keyword>
<dbReference type="SUPFAM" id="SSF49452">
    <property type="entry name" value="Starch-binding domain-like"/>
    <property type="match status" value="1"/>
</dbReference>
<evidence type="ECO:0000313" key="2">
    <source>
        <dbReference type="EMBL" id="MFM0597191.1"/>
    </source>
</evidence>
<feature type="chain" id="PRO_5047385661" evidence="1">
    <location>
        <begin position="26"/>
        <end position="143"/>
    </location>
</feature>
<sequence length="143" mass="15242">MKQRSILRLGATVLVLAGSAQLALAMPDGLPPVQHSGAISYLSGGVGSDRSAAIKDEMRNYPLVLEFAGKTDVGNDYLADIPVQVSDAHGNVLLDANSRGPFMLISLPNGRYTVTATYKGKQAHREVNVTAGSHAHEVFIWPM</sequence>